<name>A0A2T4VXU5_9HYPH</name>
<dbReference type="InterPro" id="IPR058533">
    <property type="entry name" value="Cation_efflux_TM"/>
</dbReference>
<feature type="transmembrane region" description="Helical" evidence="7">
    <location>
        <begin position="114"/>
        <end position="135"/>
    </location>
</feature>
<gene>
    <name evidence="10" type="ORF">C4617_01870</name>
</gene>
<dbReference type="NCBIfam" id="TIGR01297">
    <property type="entry name" value="CDF"/>
    <property type="match status" value="1"/>
</dbReference>
<keyword evidence="5 7" id="KW-1133">Transmembrane helix</keyword>
<feature type="domain" description="Cation efflux protein cytoplasmic" evidence="9">
    <location>
        <begin position="217"/>
        <end position="290"/>
    </location>
</feature>
<dbReference type="InterPro" id="IPR027469">
    <property type="entry name" value="Cation_efflux_TMD_sf"/>
</dbReference>
<dbReference type="InterPro" id="IPR036837">
    <property type="entry name" value="Cation_efflux_CTD_sf"/>
</dbReference>
<evidence type="ECO:0000259" key="8">
    <source>
        <dbReference type="Pfam" id="PF01545"/>
    </source>
</evidence>
<sequence>MKQHYNKIIAKMALWGVFISIFITLLKVAAWYVTGFVSLLSDGLESTVNIVTAIISYFTIKYACRPADHNHPFGHQKAEYIAAVIEGILMVCIALVVLYKSWQNYTQITYSNNISIIGFLISLISSIISLIWGMLMIKYGEKYHSAALKANGQHLISDVLMSIGVISGLLLTVITKYNALDSIIATFMSIAILYNGWQIIASSISGLMDGAVQSKYLEKIKSIIALNASGSKEIHDLKVRQSGSVFFINFHLVVDSKMTVLNAHKICNNLEKSIEKVIPETIITIHVEPETERSHGIKIKL</sequence>
<evidence type="ECO:0000259" key="9">
    <source>
        <dbReference type="Pfam" id="PF16916"/>
    </source>
</evidence>
<protein>
    <submittedName>
        <fullName evidence="10">Cation transporter</fullName>
    </submittedName>
</protein>
<dbReference type="GO" id="GO:0015086">
    <property type="term" value="F:cadmium ion transmembrane transporter activity"/>
    <property type="evidence" value="ECO:0007669"/>
    <property type="project" value="TreeGrafter"/>
</dbReference>
<dbReference type="Gene3D" id="3.30.70.1350">
    <property type="entry name" value="Cation efflux protein, cytoplasmic domain"/>
    <property type="match status" value="1"/>
</dbReference>
<dbReference type="AlphaFoldDB" id="A0A2T4VXU5"/>
<dbReference type="GO" id="GO:0005886">
    <property type="term" value="C:plasma membrane"/>
    <property type="evidence" value="ECO:0007669"/>
    <property type="project" value="TreeGrafter"/>
</dbReference>
<dbReference type="InterPro" id="IPR050291">
    <property type="entry name" value="CDF_Transporter"/>
</dbReference>
<dbReference type="PANTHER" id="PTHR43840:SF15">
    <property type="entry name" value="MITOCHONDRIAL METAL TRANSPORTER 1-RELATED"/>
    <property type="match status" value="1"/>
</dbReference>
<dbReference type="GO" id="GO:0006882">
    <property type="term" value="P:intracellular zinc ion homeostasis"/>
    <property type="evidence" value="ECO:0007669"/>
    <property type="project" value="TreeGrafter"/>
</dbReference>
<dbReference type="GO" id="GO:0015093">
    <property type="term" value="F:ferrous iron transmembrane transporter activity"/>
    <property type="evidence" value="ECO:0007669"/>
    <property type="project" value="TreeGrafter"/>
</dbReference>
<evidence type="ECO:0000256" key="7">
    <source>
        <dbReference type="SAM" id="Phobius"/>
    </source>
</evidence>
<dbReference type="PANTHER" id="PTHR43840">
    <property type="entry name" value="MITOCHONDRIAL METAL TRANSPORTER 1-RELATED"/>
    <property type="match status" value="1"/>
</dbReference>
<evidence type="ECO:0000256" key="6">
    <source>
        <dbReference type="ARBA" id="ARBA00023136"/>
    </source>
</evidence>
<dbReference type="Proteomes" id="UP000240811">
    <property type="component" value="Unassembled WGS sequence"/>
</dbReference>
<evidence type="ECO:0000256" key="1">
    <source>
        <dbReference type="ARBA" id="ARBA00004141"/>
    </source>
</evidence>
<evidence type="ECO:0000256" key="4">
    <source>
        <dbReference type="ARBA" id="ARBA00022692"/>
    </source>
</evidence>
<evidence type="ECO:0000256" key="2">
    <source>
        <dbReference type="ARBA" id="ARBA00008114"/>
    </source>
</evidence>
<keyword evidence="6 7" id="KW-0472">Membrane</keyword>
<dbReference type="GO" id="GO:0015341">
    <property type="term" value="F:zinc efflux antiporter activity"/>
    <property type="evidence" value="ECO:0007669"/>
    <property type="project" value="TreeGrafter"/>
</dbReference>
<dbReference type="InterPro" id="IPR027470">
    <property type="entry name" value="Cation_efflux_CTD"/>
</dbReference>
<keyword evidence="4 7" id="KW-0812">Transmembrane</keyword>
<comment type="subcellular location">
    <subcellularLocation>
        <location evidence="1">Membrane</location>
        <topology evidence="1">Multi-pass membrane protein</topology>
    </subcellularLocation>
</comment>
<accession>A0A2T4VXU5</accession>
<dbReference type="Gene3D" id="1.20.1510.10">
    <property type="entry name" value="Cation efflux protein transmembrane domain"/>
    <property type="match status" value="1"/>
</dbReference>
<evidence type="ECO:0000313" key="10">
    <source>
        <dbReference type="EMBL" id="PTL86590.1"/>
    </source>
</evidence>
<feature type="transmembrane region" description="Helical" evidence="7">
    <location>
        <begin position="183"/>
        <end position="207"/>
    </location>
</feature>
<keyword evidence="3" id="KW-0813">Transport</keyword>
<comment type="caution">
    <text evidence="10">The sequence shown here is derived from an EMBL/GenBank/DDBJ whole genome shotgun (WGS) entry which is preliminary data.</text>
</comment>
<feature type="domain" description="Cation efflux protein transmembrane" evidence="8">
    <location>
        <begin position="16"/>
        <end position="208"/>
    </location>
</feature>
<dbReference type="Pfam" id="PF16916">
    <property type="entry name" value="ZT_dimer"/>
    <property type="match status" value="1"/>
</dbReference>
<organism evidence="10 11">
    <name type="scientific">Candidatus Liberibacter europaeus</name>
    <dbReference type="NCBI Taxonomy" id="744859"/>
    <lineage>
        <taxon>Bacteria</taxon>
        <taxon>Pseudomonadati</taxon>
        <taxon>Pseudomonadota</taxon>
        <taxon>Alphaproteobacteria</taxon>
        <taxon>Hyphomicrobiales</taxon>
        <taxon>Rhizobiaceae</taxon>
        <taxon>Liberibacter</taxon>
    </lineage>
</organism>
<evidence type="ECO:0000256" key="3">
    <source>
        <dbReference type="ARBA" id="ARBA00022448"/>
    </source>
</evidence>
<evidence type="ECO:0000256" key="5">
    <source>
        <dbReference type="ARBA" id="ARBA00022989"/>
    </source>
</evidence>
<dbReference type="Pfam" id="PF01545">
    <property type="entry name" value="Cation_efflux"/>
    <property type="match status" value="1"/>
</dbReference>
<feature type="transmembrane region" description="Helical" evidence="7">
    <location>
        <begin position="155"/>
        <end position="177"/>
    </location>
</feature>
<evidence type="ECO:0000313" key="11">
    <source>
        <dbReference type="Proteomes" id="UP000240811"/>
    </source>
</evidence>
<reference evidence="11" key="1">
    <citation type="submission" date="2018-02" db="EMBL/GenBank/DDBJ databases">
        <title>Genome sequence of Candidatus Liberibacter europaeus.</title>
        <authorList>
            <person name="Frampton R.A."/>
            <person name="Thompson S.M."/>
            <person name="David C."/>
            <person name="Addison S.M."/>
            <person name="Smith G.R."/>
        </authorList>
    </citation>
    <scope>NUCLEOTIDE SEQUENCE [LARGE SCALE GENOMIC DNA]</scope>
</reference>
<proteinExistence type="inferred from homology"/>
<dbReference type="SUPFAM" id="SSF160240">
    <property type="entry name" value="Cation efflux protein cytoplasmic domain-like"/>
    <property type="match status" value="1"/>
</dbReference>
<comment type="similarity">
    <text evidence="2">Belongs to the cation diffusion facilitator (CDF) transporter (TC 2.A.4) family.</text>
</comment>
<dbReference type="InterPro" id="IPR002524">
    <property type="entry name" value="Cation_efflux"/>
</dbReference>
<dbReference type="SUPFAM" id="SSF161111">
    <property type="entry name" value="Cation efflux protein transmembrane domain-like"/>
    <property type="match status" value="1"/>
</dbReference>
<feature type="transmembrane region" description="Helical" evidence="7">
    <location>
        <begin position="80"/>
        <end position="102"/>
    </location>
</feature>
<dbReference type="EMBL" id="PSQJ01000002">
    <property type="protein sequence ID" value="PTL86590.1"/>
    <property type="molecule type" value="Genomic_DNA"/>
</dbReference>
<feature type="transmembrane region" description="Helical" evidence="7">
    <location>
        <begin position="12"/>
        <end position="33"/>
    </location>
</feature>